<comment type="caution">
    <text evidence="3">The sequence shown here is derived from an EMBL/GenBank/DDBJ whole genome shotgun (WGS) entry which is preliminary data.</text>
</comment>
<dbReference type="PROSITE" id="PS50192">
    <property type="entry name" value="T_SNARE"/>
    <property type="match status" value="2"/>
</dbReference>
<feature type="domain" description="T-SNARE coiled-coil homology" evidence="2">
    <location>
        <begin position="239"/>
        <end position="301"/>
    </location>
</feature>
<dbReference type="EMBL" id="CAJNOC010000058">
    <property type="protein sequence ID" value="CAF0710747.1"/>
    <property type="molecule type" value="Genomic_DNA"/>
</dbReference>
<dbReference type="SMART" id="SM00397">
    <property type="entry name" value="t_SNARE"/>
    <property type="match status" value="2"/>
</dbReference>
<gene>
    <name evidence="3" type="ORF">OXX778_LOCUS1011</name>
</gene>
<evidence type="ECO:0000259" key="2">
    <source>
        <dbReference type="PROSITE" id="PS50192"/>
    </source>
</evidence>
<dbReference type="PANTHER" id="PTHR19305">
    <property type="entry name" value="SYNAPTOSOMAL ASSOCIATED PROTEIN"/>
    <property type="match status" value="1"/>
</dbReference>
<accession>A0A813M0H5</accession>
<protein>
    <recommendedName>
        <fullName evidence="2">t-SNARE coiled-coil homology domain-containing protein</fullName>
    </recommendedName>
</protein>
<dbReference type="PANTHER" id="PTHR19305:SF9">
    <property type="entry name" value="SYNAPTOSOMAL-ASSOCIATED PROTEIN 29"/>
    <property type="match status" value="1"/>
</dbReference>
<dbReference type="GO" id="GO:0005886">
    <property type="term" value="C:plasma membrane"/>
    <property type="evidence" value="ECO:0007669"/>
    <property type="project" value="TreeGrafter"/>
</dbReference>
<dbReference type="GO" id="GO:0006906">
    <property type="term" value="P:vesicle fusion"/>
    <property type="evidence" value="ECO:0007669"/>
    <property type="project" value="TreeGrafter"/>
</dbReference>
<dbReference type="GO" id="GO:0006887">
    <property type="term" value="P:exocytosis"/>
    <property type="evidence" value="ECO:0007669"/>
    <property type="project" value="TreeGrafter"/>
</dbReference>
<dbReference type="InterPro" id="IPR000727">
    <property type="entry name" value="T_SNARE_dom"/>
</dbReference>
<dbReference type="Gene3D" id="1.20.5.110">
    <property type="match status" value="2"/>
</dbReference>
<dbReference type="GO" id="GO:0019905">
    <property type="term" value="F:syntaxin binding"/>
    <property type="evidence" value="ECO:0007669"/>
    <property type="project" value="TreeGrafter"/>
</dbReference>
<dbReference type="Proteomes" id="UP000663879">
    <property type="component" value="Unassembled WGS sequence"/>
</dbReference>
<comment type="similarity">
    <text evidence="1">Belongs to the SNAP-25 family.</text>
</comment>
<keyword evidence="4" id="KW-1185">Reference proteome</keyword>
<dbReference type="GO" id="GO:0005484">
    <property type="term" value="F:SNAP receptor activity"/>
    <property type="evidence" value="ECO:0007669"/>
    <property type="project" value="TreeGrafter"/>
</dbReference>
<feature type="domain" description="T-SNARE coiled-coil homology" evidence="2">
    <location>
        <begin position="73"/>
        <end position="112"/>
    </location>
</feature>
<evidence type="ECO:0000313" key="4">
    <source>
        <dbReference type="Proteomes" id="UP000663879"/>
    </source>
</evidence>
<dbReference type="SUPFAM" id="SSF58038">
    <property type="entry name" value="SNARE fusion complex"/>
    <property type="match status" value="2"/>
</dbReference>
<evidence type="ECO:0000313" key="3">
    <source>
        <dbReference type="EMBL" id="CAF0710747.1"/>
    </source>
</evidence>
<dbReference type="GO" id="GO:0031201">
    <property type="term" value="C:SNARE complex"/>
    <property type="evidence" value="ECO:0007669"/>
    <property type="project" value="TreeGrafter"/>
</dbReference>
<sequence length="324" mass="36850">MSKNLYNFKSLTDIASSRALDPNQFLNLSQNEFEKNQNDLTDQEIKNRIKMLSNQTLCSSQRMLNYCEKSEIFGVNTARLLNEQDEKLNRIEYDIGNMGANLKEVDKNLKELNKSGFCVNFITFLEVIRDLLCCCFKKNKKTKKKSRTKITLGNDNKLSQLLLSQSSDLGSEDLQASFDNNIFSLKKLVSAESINNLKNKNDNIFSRIRLRKVDSTISANEKKNSKASQGGEDLNESLSDVKVQLNENLKTIYSKLDDLQFMALDIGNMINKQTDKINNMDQSTGITLTKVQDTDKFGRAICSTKSNKSIWSKLLPSKKKSKTE</sequence>
<organism evidence="3 4">
    <name type="scientific">Brachionus calyciflorus</name>
    <dbReference type="NCBI Taxonomy" id="104777"/>
    <lineage>
        <taxon>Eukaryota</taxon>
        <taxon>Metazoa</taxon>
        <taxon>Spiralia</taxon>
        <taxon>Gnathifera</taxon>
        <taxon>Rotifera</taxon>
        <taxon>Eurotatoria</taxon>
        <taxon>Monogononta</taxon>
        <taxon>Pseudotrocha</taxon>
        <taxon>Ploima</taxon>
        <taxon>Brachionidae</taxon>
        <taxon>Brachionus</taxon>
    </lineage>
</organism>
<dbReference type="AlphaFoldDB" id="A0A813M0H5"/>
<evidence type="ECO:0000256" key="1">
    <source>
        <dbReference type="ARBA" id="ARBA00009480"/>
    </source>
</evidence>
<proteinExistence type="inferred from homology"/>
<name>A0A813M0H5_9BILA</name>
<reference evidence="3" key="1">
    <citation type="submission" date="2021-02" db="EMBL/GenBank/DDBJ databases">
        <authorList>
            <person name="Nowell W R."/>
        </authorList>
    </citation>
    <scope>NUCLEOTIDE SEQUENCE</scope>
    <source>
        <strain evidence="3">Ploen Becks lab</strain>
    </source>
</reference>